<keyword evidence="4" id="KW-1185">Reference proteome</keyword>
<keyword evidence="1" id="KW-0808">Transferase</keyword>
<reference evidence="3 4" key="1">
    <citation type="submission" date="2015-10" db="EMBL/GenBank/DDBJ databases">
        <title>Genome sequencing of Penicillium freii.</title>
        <authorList>
            <person name="Nguyen H.D."/>
            <person name="Visagie C.M."/>
            <person name="Seifert K.A."/>
        </authorList>
    </citation>
    <scope>NUCLEOTIDE SEQUENCE [LARGE SCALE GENOMIC DNA]</scope>
    <source>
        <strain evidence="3 4">DAOM 242723</strain>
    </source>
</reference>
<dbReference type="Gene3D" id="3.30.559.10">
    <property type="entry name" value="Chloramphenicol acetyltransferase-like domain"/>
    <property type="match status" value="2"/>
</dbReference>
<accession>A0A101MG51</accession>
<organism evidence="3 4">
    <name type="scientific">Penicillium freii</name>
    <dbReference type="NCBI Taxonomy" id="48697"/>
    <lineage>
        <taxon>Eukaryota</taxon>
        <taxon>Fungi</taxon>
        <taxon>Dikarya</taxon>
        <taxon>Ascomycota</taxon>
        <taxon>Pezizomycotina</taxon>
        <taxon>Eurotiomycetes</taxon>
        <taxon>Eurotiomycetidae</taxon>
        <taxon>Eurotiales</taxon>
        <taxon>Aspergillaceae</taxon>
        <taxon>Penicillium</taxon>
    </lineage>
</organism>
<dbReference type="InterPro" id="IPR050317">
    <property type="entry name" value="Plant_Fungal_Acyltransferase"/>
</dbReference>
<evidence type="ECO:0008006" key="5">
    <source>
        <dbReference type="Google" id="ProtNLM"/>
    </source>
</evidence>
<keyword evidence="2" id="KW-0012">Acyltransferase</keyword>
<dbReference type="STRING" id="48697.A0A101MG51"/>
<evidence type="ECO:0000256" key="2">
    <source>
        <dbReference type="ARBA" id="ARBA00023315"/>
    </source>
</evidence>
<dbReference type="AlphaFoldDB" id="A0A101MG51"/>
<protein>
    <recommendedName>
        <fullName evidence="5">Transferase</fullName>
    </recommendedName>
</protein>
<evidence type="ECO:0000313" key="3">
    <source>
        <dbReference type="EMBL" id="KUM59966.1"/>
    </source>
</evidence>
<dbReference type="InterPro" id="IPR023213">
    <property type="entry name" value="CAT-like_dom_sf"/>
</dbReference>
<dbReference type="Proteomes" id="UP000055045">
    <property type="component" value="Unassembled WGS sequence"/>
</dbReference>
<sequence length="530" mass="58502">MVLDQVRVSTRHTLNCANEATLAAVESPFSLGPMDHTVSSMLTIEAILVYRKPKTVSDDNFLLVERLRVAASHLLDYYPHLTGRLQQNPVTQAPEIGSLGTGAELWEAQCPRKLVSIAVSALSARILVRHLPDSGNALLPIFHSTMGSVSHNPIFAIQHTRFGCGGVALGIRVHHQVCDATGFMQLVRDLAEIYKQLRDSSPPTLVSPPEIFSHFRGTQSPSPSQKEAPAVDPLMFYLDETTIVMPEVSEPSSVYTCPLRFDGQELVLLKNAATDPYAKEPTSFTRFELVSAYLYQRIYQGRIQVLRDKGLTPDPDALQPLRDFGTTMDMRDSTRLKLPARYFPNAVYCLSTSASHKLLEKGALWKVAQVVHDLIHSVDMDSVKQQFEWIAAQPNKGQIRLKTLPRSCLVATQWTKGKTYVGVDFDVADDGKRIPPSLVSPAFSEGYRVDGLAMILSTEEEVPSRRNRHSSTRTNIPHAVDVNLTLDRLQSRGATPVPGSTGPRPRTIIAPGLPWSSVVLGTPFDILLSP</sequence>
<dbReference type="PANTHER" id="PTHR31642:SF11">
    <property type="entry name" value="SHIKIMATE O-HYDROXYCINNAMOYLTRANSFERASE"/>
    <property type="match status" value="1"/>
</dbReference>
<dbReference type="Pfam" id="PF02458">
    <property type="entry name" value="Transferase"/>
    <property type="match status" value="1"/>
</dbReference>
<dbReference type="SUPFAM" id="SSF52777">
    <property type="entry name" value="CoA-dependent acyltransferases"/>
    <property type="match status" value="1"/>
</dbReference>
<proteinExistence type="predicted"/>
<evidence type="ECO:0000256" key="1">
    <source>
        <dbReference type="ARBA" id="ARBA00022679"/>
    </source>
</evidence>
<evidence type="ECO:0000313" key="4">
    <source>
        <dbReference type="Proteomes" id="UP000055045"/>
    </source>
</evidence>
<dbReference type="GO" id="GO:0016747">
    <property type="term" value="F:acyltransferase activity, transferring groups other than amino-acyl groups"/>
    <property type="evidence" value="ECO:0007669"/>
    <property type="project" value="TreeGrafter"/>
</dbReference>
<dbReference type="EMBL" id="LLXE01000197">
    <property type="protein sequence ID" value="KUM59966.1"/>
    <property type="molecule type" value="Genomic_DNA"/>
</dbReference>
<gene>
    <name evidence="3" type="ORF">ACN42_g7156</name>
</gene>
<name>A0A101MG51_PENFR</name>
<dbReference type="PANTHER" id="PTHR31642">
    <property type="entry name" value="TRICHOTHECENE 3-O-ACETYLTRANSFERASE"/>
    <property type="match status" value="1"/>
</dbReference>
<comment type="caution">
    <text evidence="3">The sequence shown here is derived from an EMBL/GenBank/DDBJ whole genome shotgun (WGS) entry which is preliminary data.</text>
</comment>